<evidence type="ECO:0000313" key="2">
    <source>
        <dbReference type="EMBL" id="CAB9510361.1"/>
    </source>
</evidence>
<accession>A0A9N8E0P8</accession>
<dbReference type="EMBL" id="CAICTM010000432">
    <property type="protein sequence ID" value="CAB9510361.1"/>
    <property type="molecule type" value="Genomic_DNA"/>
</dbReference>
<evidence type="ECO:0000256" key="1">
    <source>
        <dbReference type="SAM" id="MobiDB-lite"/>
    </source>
</evidence>
<dbReference type="Proteomes" id="UP001153069">
    <property type="component" value="Unassembled WGS sequence"/>
</dbReference>
<protein>
    <submittedName>
        <fullName evidence="2">Uncharacterized protein</fullName>
    </submittedName>
</protein>
<keyword evidence="3" id="KW-1185">Reference proteome</keyword>
<comment type="caution">
    <text evidence="2">The sequence shown here is derived from an EMBL/GenBank/DDBJ whole genome shotgun (WGS) entry which is preliminary data.</text>
</comment>
<feature type="compositionally biased region" description="Basic and acidic residues" evidence="1">
    <location>
        <begin position="82"/>
        <end position="91"/>
    </location>
</feature>
<feature type="compositionally biased region" description="Basic residues" evidence="1">
    <location>
        <begin position="129"/>
        <end position="139"/>
    </location>
</feature>
<evidence type="ECO:0000313" key="3">
    <source>
        <dbReference type="Proteomes" id="UP001153069"/>
    </source>
</evidence>
<dbReference type="AlphaFoldDB" id="A0A9N8E0P8"/>
<gene>
    <name evidence="2" type="ORF">SEMRO_433_G141850.1</name>
</gene>
<sequence>MIRPTKQLEMMDAFLLQLPLRLSNCALVNDSPAGHAEDFQILCRERDEPERIICPPKKQRPQKRRKPRSFEKRIVKGQQEPTRGREVDECRWSGQSSSSPERDNNGHKKKAPVPPRQPTRSVSPMRIPSRQKKSKSFSQ</sequence>
<reference evidence="2" key="1">
    <citation type="submission" date="2020-06" db="EMBL/GenBank/DDBJ databases">
        <authorList>
            <consortium name="Plant Systems Biology data submission"/>
        </authorList>
    </citation>
    <scope>NUCLEOTIDE SEQUENCE</scope>
    <source>
        <strain evidence="2">D6</strain>
    </source>
</reference>
<organism evidence="2 3">
    <name type="scientific">Seminavis robusta</name>
    <dbReference type="NCBI Taxonomy" id="568900"/>
    <lineage>
        <taxon>Eukaryota</taxon>
        <taxon>Sar</taxon>
        <taxon>Stramenopiles</taxon>
        <taxon>Ochrophyta</taxon>
        <taxon>Bacillariophyta</taxon>
        <taxon>Bacillariophyceae</taxon>
        <taxon>Bacillariophycidae</taxon>
        <taxon>Naviculales</taxon>
        <taxon>Naviculaceae</taxon>
        <taxon>Seminavis</taxon>
    </lineage>
</organism>
<name>A0A9N8E0P8_9STRA</name>
<feature type="region of interest" description="Disordered" evidence="1">
    <location>
        <begin position="48"/>
        <end position="139"/>
    </location>
</feature>
<proteinExistence type="predicted"/>
<feature type="compositionally biased region" description="Basic residues" evidence="1">
    <location>
        <begin position="57"/>
        <end position="67"/>
    </location>
</feature>